<dbReference type="STRING" id="246196.MSMEG_4445"/>
<dbReference type="AlphaFoldDB" id="A0R0N2"/>
<evidence type="ECO:0000313" key="3">
    <source>
        <dbReference type="Proteomes" id="UP000000757"/>
    </source>
</evidence>
<reference evidence="2 3" key="1">
    <citation type="submission" date="2006-10" db="EMBL/GenBank/DDBJ databases">
        <authorList>
            <person name="Fleischmann R.D."/>
            <person name="Dodson R.J."/>
            <person name="Haft D.H."/>
            <person name="Merkel J.S."/>
            <person name="Nelson W.C."/>
            <person name="Fraser C.M."/>
        </authorList>
    </citation>
    <scope>NUCLEOTIDE SEQUENCE [LARGE SCALE GENOMIC DNA]</scope>
    <source>
        <strain evidence="3">ATCC 700084 / mc(2)155</strain>
    </source>
</reference>
<dbReference type="Proteomes" id="UP000000757">
    <property type="component" value="Chromosome"/>
</dbReference>
<evidence type="ECO:0000256" key="1">
    <source>
        <dbReference type="SAM" id="MobiDB-lite"/>
    </source>
</evidence>
<sequence length="52" mass="5399">MCGADGGHLASRTRAEHDDVIPHVPDLSVDVSAVEGPGAPVAELGLCREYDL</sequence>
<gene>
    <name evidence="2" type="ordered locus">MSMEG_4445</name>
</gene>
<organism evidence="2 3">
    <name type="scientific">Mycolicibacterium smegmatis (strain ATCC 700084 / mc(2)155)</name>
    <name type="common">Mycobacterium smegmatis</name>
    <dbReference type="NCBI Taxonomy" id="246196"/>
    <lineage>
        <taxon>Bacteria</taxon>
        <taxon>Bacillati</taxon>
        <taxon>Actinomycetota</taxon>
        <taxon>Actinomycetes</taxon>
        <taxon>Mycobacteriales</taxon>
        <taxon>Mycobacteriaceae</taxon>
        <taxon>Mycolicibacterium</taxon>
    </lineage>
</organism>
<proteinExistence type="predicted"/>
<dbReference type="EMBL" id="CP000480">
    <property type="protein sequence ID" value="ABK76109.1"/>
    <property type="molecule type" value="Genomic_DNA"/>
</dbReference>
<dbReference type="KEGG" id="msm:MSMEG_4445"/>
<name>A0R0N2_MYCS2</name>
<protein>
    <submittedName>
        <fullName evidence="2">Uncharacterized protein</fullName>
    </submittedName>
</protein>
<evidence type="ECO:0000313" key="2">
    <source>
        <dbReference type="EMBL" id="ABK76109.1"/>
    </source>
</evidence>
<accession>A0R0N2</accession>
<feature type="region of interest" description="Disordered" evidence="1">
    <location>
        <begin position="1"/>
        <end position="20"/>
    </location>
</feature>
<keyword evidence="3" id="KW-1185">Reference proteome</keyword>